<name>A0ABQ8N4X0_PYRGI</name>
<evidence type="ECO:0000256" key="1">
    <source>
        <dbReference type="SAM" id="MobiDB-lite"/>
    </source>
</evidence>
<evidence type="ECO:0000313" key="2">
    <source>
        <dbReference type="EMBL" id="KAI6291329.1"/>
    </source>
</evidence>
<feature type="compositionally biased region" description="Polar residues" evidence="1">
    <location>
        <begin position="54"/>
        <end position="65"/>
    </location>
</feature>
<dbReference type="EMBL" id="JABSND010000374">
    <property type="protein sequence ID" value="KAI6291329.1"/>
    <property type="molecule type" value="Genomic_DNA"/>
</dbReference>
<dbReference type="Proteomes" id="UP001059893">
    <property type="component" value="Unassembled WGS sequence"/>
</dbReference>
<proteinExistence type="predicted"/>
<gene>
    <name evidence="2" type="ORF">MCOR33_011792</name>
</gene>
<accession>A0ABQ8N4X0</accession>
<feature type="compositionally biased region" description="Basic residues" evidence="1">
    <location>
        <begin position="81"/>
        <end position="97"/>
    </location>
</feature>
<protein>
    <submittedName>
        <fullName evidence="2">Uncharacterized protein</fullName>
    </submittedName>
</protein>
<organism evidence="2 3">
    <name type="scientific">Pyricularia grisea</name>
    <name type="common">Crabgrass-specific blast fungus</name>
    <name type="synonym">Magnaporthe grisea</name>
    <dbReference type="NCBI Taxonomy" id="148305"/>
    <lineage>
        <taxon>Eukaryota</taxon>
        <taxon>Fungi</taxon>
        <taxon>Dikarya</taxon>
        <taxon>Ascomycota</taxon>
        <taxon>Pezizomycotina</taxon>
        <taxon>Sordariomycetes</taxon>
        <taxon>Sordariomycetidae</taxon>
        <taxon>Magnaporthales</taxon>
        <taxon>Pyriculariaceae</taxon>
        <taxon>Pyricularia</taxon>
    </lineage>
</organism>
<comment type="caution">
    <text evidence="2">The sequence shown here is derived from an EMBL/GenBank/DDBJ whole genome shotgun (WGS) entry which is preliminary data.</text>
</comment>
<sequence>MQEDADRLSSRFACLEILGLVQPALARDLVAIDTVATVWSSLKDDTARRAQCSGGRSASVVQKSKNPPGADRQRSISQAGNKRKSSRNSKNYQSRKKQCCDMDMQPASMAVLAGQLSWFVGVCDCESQMQSVVAKDDLFRIACWRSDERGGDRGE</sequence>
<feature type="region of interest" description="Disordered" evidence="1">
    <location>
        <begin position="53"/>
        <end position="97"/>
    </location>
</feature>
<evidence type="ECO:0000313" key="3">
    <source>
        <dbReference type="Proteomes" id="UP001059893"/>
    </source>
</evidence>
<reference evidence="2" key="1">
    <citation type="submission" date="2021-01" db="EMBL/GenBank/DDBJ databases">
        <title>Deciphering the adaptive evolutionary patterns associated with biogeogrpahic diversity in the finger millet blast pathogen Magnaporthe oryzae in Eastern Africa.</title>
        <authorList>
            <person name="Onyema G."/>
            <person name="Shittu T.A."/>
            <person name="Dodsworth S."/>
            <person name="Devilliers S."/>
            <person name="Muthumeenakshi S."/>
            <person name="Sreenivasaprasad S."/>
        </authorList>
    </citation>
    <scope>NUCLEOTIDE SEQUENCE</scope>
    <source>
        <strain evidence="2">D15/s37</strain>
    </source>
</reference>
<keyword evidence="3" id="KW-1185">Reference proteome</keyword>